<feature type="domain" description="ABC transmembrane type-1" evidence="8">
    <location>
        <begin position="412"/>
        <end position="628"/>
    </location>
</feature>
<dbReference type="NCBIfam" id="TIGR02138">
    <property type="entry name" value="phosphate_pstC"/>
    <property type="match status" value="1"/>
</dbReference>
<evidence type="ECO:0000256" key="6">
    <source>
        <dbReference type="RuleBase" id="RU363054"/>
    </source>
</evidence>
<evidence type="ECO:0000256" key="2">
    <source>
        <dbReference type="ARBA" id="ARBA00022692"/>
    </source>
</evidence>
<dbReference type="PANTHER" id="PTHR42727">
    <property type="entry name" value="PHOSPHATE TRANSPORT SYSTEM PERMEASE PROTEIN"/>
    <property type="match status" value="1"/>
</dbReference>
<dbReference type="Pfam" id="PF00528">
    <property type="entry name" value="BPD_transp_1"/>
    <property type="match status" value="1"/>
</dbReference>
<dbReference type="Gene3D" id="1.10.3720.10">
    <property type="entry name" value="MetI-like"/>
    <property type="match status" value="1"/>
</dbReference>
<dbReference type="CDD" id="cd06261">
    <property type="entry name" value="TM_PBP2"/>
    <property type="match status" value="1"/>
</dbReference>
<comment type="caution">
    <text evidence="9">The sequence shown here is derived from an EMBL/GenBank/DDBJ whole genome shotgun (WGS) entry which is preliminary data.</text>
</comment>
<dbReference type="Gene3D" id="3.40.190.10">
    <property type="entry name" value="Periplasmic binding protein-like II"/>
    <property type="match status" value="2"/>
</dbReference>
<dbReference type="InterPro" id="IPR011864">
    <property type="entry name" value="Phosphate_PstC"/>
</dbReference>
<organism evidence="9">
    <name type="scientific">Actinoplanes campanulatus</name>
    <dbReference type="NCBI Taxonomy" id="113559"/>
    <lineage>
        <taxon>Bacteria</taxon>
        <taxon>Bacillati</taxon>
        <taxon>Actinomycetota</taxon>
        <taxon>Actinomycetes</taxon>
        <taxon>Micromonosporales</taxon>
        <taxon>Micromonosporaceae</taxon>
        <taxon>Actinoplanes</taxon>
    </lineage>
</organism>
<feature type="transmembrane region" description="Helical" evidence="5">
    <location>
        <begin position="352"/>
        <end position="377"/>
    </location>
</feature>
<feature type="transmembrane region" description="Helical" evidence="5">
    <location>
        <begin position="452"/>
        <end position="476"/>
    </location>
</feature>
<dbReference type="InterPro" id="IPR024370">
    <property type="entry name" value="PBP_domain"/>
</dbReference>
<reference evidence="9" key="1">
    <citation type="submission" date="2021-01" db="EMBL/GenBank/DDBJ databases">
        <title>Whole genome shotgun sequence of Actinoplanes capillaceus NBRC 16408.</title>
        <authorList>
            <person name="Komaki H."/>
            <person name="Tamura T."/>
        </authorList>
    </citation>
    <scope>NUCLEOTIDE SEQUENCE [LARGE SCALE GENOMIC DNA]</scope>
    <source>
        <strain evidence="9">NBRC 16408</strain>
    </source>
</reference>
<feature type="transmembrane region" description="Helical" evidence="5">
    <location>
        <begin position="406"/>
        <end position="431"/>
    </location>
</feature>
<evidence type="ECO:0000256" key="7">
    <source>
        <dbReference type="SAM" id="SignalP"/>
    </source>
</evidence>
<dbReference type="EMBL" id="BOMF01000121">
    <property type="protein sequence ID" value="GID49156.1"/>
    <property type="molecule type" value="Genomic_DNA"/>
</dbReference>
<accession>A0ABQ3WS95</accession>
<dbReference type="InterPro" id="IPR000515">
    <property type="entry name" value="MetI-like"/>
</dbReference>
<keyword evidence="4 5" id="KW-0472">Membrane</keyword>
<dbReference type="PROSITE" id="PS50928">
    <property type="entry name" value="ABC_TM1"/>
    <property type="match status" value="1"/>
</dbReference>
<dbReference type="InterPro" id="IPR011862">
    <property type="entry name" value="Phos-bd"/>
</dbReference>
<evidence type="ECO:0000256" key="3">
    <source>
        <dbReference type="ARBA" id="ARBA00022989"/>
    </source>
</evidence>
<keyword evidence="2 5" id="KW-0812">Transmembrane</keyword>
<evidence type="ECO:0000259" key="8">
    <source>
        <dbReference type="PROSITE" id="PS50928"/>
    </source>
</evidence>
<dbReference type="SUPFAM" id="SSF161098">
    <property type="entry name" value="MetI-like"/>
    <property type="match status" value="1"/>
</dbReference>
<sequence length="640" mass="67834">MIKTVRGRVGAGFAALVLGLSLAACGSDNPDPVDAGSSEAPEQLTGAVKVDGSSTVGPLSKAAADIYAEEQSKVNVTVGTSGTGGGFKKFCAGETDISDASRPIKDTEKAECQKNGIKYVELIVANDALTVAVNTQNTWVDCLTVAQLKKIWEPNSKVNNWNQVDPSFPSEPMKLFGAGTDSGTFDYFTAEINGEEGASRTDYTPTEDDNVSVQGVAGSKGGLGYFGFTYYEENASKLKLVKVDGGSGCVEPSVATAQNGTYKPLSRPLFIYVSGKSIAQAPGQGLRRLLHREHRRRRHGGEVRAADPGTEVHARHRVRHPPEGLTVAVHTARPSVPAADVRRGRSRPGERLIETLLVIAAIVSIATTVGILASLLIPTVEFFGEVSIVEFFTETMWTPLFADKHYGVLPLLVATLWVTAIAIVIAVPLGIGAAIYLSEYAHSRTRNVLKPVLEILAGIPTVVYGFFALTFLNPILMDWWPTGTKPEFQNLLVAGIVMGIMIVPTVASLSEDAMSAVPRALREGAYALASTKMQVSTRVVVPAALSGIVAAIVLGVSRALGETMIVTIAAGLKTASAPTSPLQGAATMTSYIAGAGQGDLPVDSLEYLTIFAVGATLFAFTFALNALSIRMVRKFREVYE</sequence>
<feature type="transmembrane region" description="Helical" evidence="5">
    <location>
        <begin position="607"/>
        <end position="627"/>
    </location>
</feature>
<evidence type="ECO:0000256" key="5">
    <source>
        <dbReference type="RuleBase" id="RU363032"/>
    </source>
</evidence>
<evidence type="ECO:0000256" key="1">
    <source>
        <dbReference type="ARBA" id="ARBA00004141"/>
    </source>
</evidence>
<dbReference type="CDD" id="cd13654">
    <property type="entry name" value="PBP2_phosphate_like_2"/>
    <property type="match status" value="1"/>
</dbReference>
<dbReference type="NCBIfam" id="TIGR02136">
    <property type="entry name" value="ptsS_2"/>
    <property type="match status" value="1"/>
</dbReference>
<dbReference type="SUPFAM" id="SSF53850">
    <property type="entry name" value="Periplasmic binding protein-like II"/>
    <property type="match status" value="1"/>
</dbReference>
<keyword evidence="7" id="KW-0732">Signal</keyword>
<keyword evidence="5" id="KW-0813">Transport</keyword>
<dbReference type="Pfam" id="PF12849">
    <property type="entry name" value="PBP_like_2"/>
    <property type="match status" value="1"/>
</dbReference>
<keyword evidence="6" id="KW-0592">Phosphate transport</keyword>
<dbReference type="InterPro" id="IPR035906">
    <property type="entry name" value="MetI-like_sf"/>
</dbReference>
<protein>
    <recommendedName>
        <fullName evidence="6">Phosphate transport system permease protein</fullName>
    </recommendedName>
</protein>
<feature type="transmembrane region" description="Helical" evidence="5">
    <location>
        <begin position="488"/>
        <end position="509"/>
    </location>
</feature>
<name>A0ABQ3WS95_9ACTN</name>
<feature type="signal peptide" evidence="7">
    <location>
        <begin position="1"/>
        <end position="26"/>
    </location>
</feature>
<keyword evidence="6" id="KW-1003">Cell membrane</keyword>
<evidence type="ECO:0000313" key="9">
    <source>
        <dbReference type="EMBL" id="GID49156.1"/>
    </source>
</evidence>
<comment type="similarity">
    <text evidence="6">Belongs to the binding-protein-dependent transport system permease family. CysTW subfamily.</text>
</comment>
<comment type="function">
    <text evidence="6">Part of the binding-protein-dependent transport system for phosphate; probably responsible for the translocation of the substrate across the membrane.</text>
</comment>
<dbReference type="PANTHER" id="PTHR42727:SF1">
    <property type="entry name" value="PHOSPHATE TRANSPORT SYSTEM PERMEASE"/>
    <property type="match status" value="1"/>
</dbReference>
<evidence type="ECO:0000256" key="4">
    <source>
        <dbReference type="ARBA" id="ARBA00023136"/>
    </source>
</evidence>
<proteinExistence type="inferred from homology"/>
<feature type="chain" id="PRO_5047088759" description="Phosphate transport system permease protein" evidence="7">
    <location>
        <begin position="27"/>
        <end position="640"/>
    </location>
</feature>
<keyword evidence="3 5" id="KW-1133">Transmembrane helix</keyword>
<comment type="subcellular location">
    <subcellularLocation>
        <location evidence="5">Cell membrane</location>
        <topology evidence="5">Multi-pass membrane protein</topology>
    </subcellularLocation>
    <subcellularLocation>
        <location evidence="1">Membrane</location>
        <topology evidence="1">Multi-pass membrane protein</topology>
    </subcellularLocation>
</comment>
<gene>
    <name evidence="9" type="ORF">Aca07nite_64310</name>
</gene>
<dbReference type="PROSITE" id="PS51257">
    <property type="entry name" value="PROKAR_LIPOPROTEIN"/>
    <property type="match status" value="1"/>
</dbReference>
<feature type="transmembrane region" description="Helical" evidence="5">
    <location>
        <begin position="539"/>
        <end position="557"/>
    </location>
</feature>